<accession>A0ABV7DUV0</accession>
<evidence type="ECO:0000313" key="2">
    <source>
        <dbReference type="Proteomes" id="UP001595445"/>
    </source>
</evidence>
<dbReference type="EMBL" id="JBHRSM010000017">
    <property type="protein sequence ID" value="MFC3086348.1"/>
    <property type="molecule type" value="Genomic_DNA"/>
</dbReference>
<evidence type="ECO:0000313" key="1">
    <source>
        <dbReference type="EMBL" id="MFC3086348.1"/>
    </source>
</evidence>
<gene>
    <name evidence="1" type="ORF">ACFOD6_09855</name>
</gene>
<dbReference type="Gene3D" id="1.10.238.160">
    <property type="match status" value="1"/>
</dbReference>
<name>A0ABV7DUV0_9RHOB</name>
<organism evidence="1 2">
    <name type="scientific">Tabrizicola soli</name>
    <dbReference type="NCBI Taxonomy" id="2185115"/>
    <lineage>
        <taxon>Bacteria</taxon>
        <taxon>Pseudomonadati</taxon>
        <taxon>Pseudomonadota</taxon>
        <taxon>Alphaproteobacteria</taxon>
        <taxon>Rhodobacterales</taxon>
        <taxon>Paracoccaceae</taxon>
        <taxon>Tabrizicola</taxon>
    </lineage>
</organism>
<comment type="caution">
    <text evidence="1">The sequence shown here is derived from an EMBL/GenBank/DDBJ whole genome shotgun (WGS) entry which is preliminary data.</text>
</comment>
<dbReference type="InterPro" id="IPR010260">
    <property type="entry name" value="AlpA"/>
</dbReference>
<sequence>MSVSPANCDRLLRLPVVQDLTGLGRASIYKAIVERAFPKPVKLGRASAWPESEVRRWIEARKAERCAA</sequence>
<proteinExistence type="predicted"/>
<reference evidence="2" key="1">
    <citation type="journal article" date="2019" name="Int. J. Syst. Evol. Microbiol.">
        <title>The Global Catalogue of Microorganisms (GCM) 10K type strain sequencing project: providing services to taxonomists for standard genome sequencing and annotation.</title>
        <authorList>
            <consortium name="The Broad Institute Genomics Platform"/>
            <consortium name="The Broad Institute Genome Sequencing Center for Infectious Disease"/>
            <person name="Wu L."/>
            <person name="Ma J."/>
        </authorList>
    </citation>
    <scope>NUCLEOTIDE SEQUENCE [LARGE SCALE GENOMIC DNA]</scope>
    <source>
        <strain evidence="2">KCTC 62102</strain>
    </source>
</reference>
<dbReference type="Pfam" id="PF05930">
    <property type="entry name" value="Phage_AlpA"/>
    <property type="match status" value="1"/>
</dbReference>
<protein>
    <submittedName>
        <fullName evidence="1">Helix-turn-helix transcriptional regulator</fullName>
    </submittedName>
</protein>
<dbReference type="InterPro" id="IPR052931">
    <property type="entry name" value="Prophage_regulatory_activator"/>
</dbReference>
<dbReference type="RefSeq" id="WP_197646315.1">
    <property type="nucleotide sequence ID" value="NZ_JAEACP010000018.1"/>
</dbReference>
<keyword evidence="2" id="KW-1185">Reference proteome</keyword>
<dbReference type="PANTHER" id="PTHR36154">
    <property type="entry name" value="DNA-BINDING TRANSCRIPTIONAL ACTIVATOR ALPA"/>
    <property type="match status" value="1"/>
</dbReference>
<dbReference type="PANTHER" id="PTHR36154:SF1">
    <property type="entry name" value="DNA-BINDING TRANSCRIPTIONAL ACTIVATOR ALPA"/>
    <property type="match status" value="1"/>
</dbReference>
<dbReference type="Proteomes" id="UP001595445">
    <property type="component" value="Unassembled WGS sequence"/>
</dbReference>